<comment type="caution">
    <text evidence="3">The sequence shown here is derived from an EMBL/GenBank/DDBJ whole genome shotgun (WGS) entry which is preliminary data.</text>
</comment>
<gene>
    <name evidence="3" type="ORF">FHU37_001722</name>
</gene>
<keyword evidence="3" id="KW-0378">Hydrolase</keyword>
<dbReference type="InterPro" id="IPR011042">
    <property type="entry name" value="6-blade_b-propeller_TolB-like"/>
</dbReference>
<dbReference type="AlphaFoldDB" id="A0A852ZQX1"/>
<sequence length="686" mass="73411">MKTAPYGTWSSPIGAADVARADGAPGWVAVAGDEIWWDEPRPLQGGRRCVVRALPDGATRDALPPGSNARNRVHEYGGRAWRPVPRGDGKGARLVFTEWADQRLYLHDPDGTAAPRPLTPAPERPAGLRYADLVVVADRDEVWCVRETVTGDRPGDVLRDIVAVPLDGTAAHDRDAVRPVVRAQRFVVGPRPSPDGRHLAWIGWDHPHMPWDQAELWVAPLRADGTAGPGRRLAGGDGEAVAQAEWRDATTLYAATDPDGWWNLYAIPLDGGPSGNLAARPEEFGGPLWKPGLVWFHVLADGRLLTLHGTGDDRRLGVLDPDGGDIADLPVPAGTVWQPTLDAHGLLAAGVAGAPDRPWEVVRIDLATADVTPPRPPRGDRPRRADRPGEGDRPREADPPHRAWLPRPYAASYPGPSGPVHAHVYPPHSPDHRGPSDTPPPYLVFAHGGPTGGVQMAHDLEVAYFTSRGIGVVEVNYGGSVGYGRAYRERLRENWGVVDVADCAAVARGLAADGLADPDRLAIRGGSAGGWTALASLTSTDAYRGAVSYYGITDPRAWARGTHDFESHYLDGLIGPLPGAEPRYRERSWVARADRASGPALLLHGLDDVIVEPEQSARFAAALRRAGGRCAYLTFPGETHGFRRAETVAAALEAELAFYAEIFGFRAPGVRPIDLPAGAGGAVPTA</sequence>
<dbReference type="GO" id="GO:0008236">
    <property type="term" value="F:serine-type peptidase activity"/>
    <property type="evidence" value="ECO:0007669"/>
    <property type="project" value="InterPro"/>
</dbReference>
<proteinExistence type="predicted"/>
<feature type="compositionally biased region" description="Basic and acidic residues" evidence="1">
    <location>
        <begin position="377"/>
        <end position="401"/>
    </location>
</feature>
<evidence type="ECO:0000313" key="3">
    <source>
        <dbReference type="EMBL" id="NYI04779.1"/>
    </source>
</evidence>
<evidence type="ECO:0000256" key="1">
    <source>
        <dbReference type="SAM" id="MobiDB-lite"/>
    </source>
</evidence>
<dbReference type="GO" id="GO:0006508">
    <property type="term" value="P:proteolysis"/>
    <property type="evidence" value="ECO:0007669"/>
    <property type="project" value="InterPro"/>
</dbReference>
<evidence type="ECO:0000259" key="2">
    <source>
        <dbReference type="Pfam" id="PF00326"/>
    </source>
</evidence>
<accession>A0A852ZQX1</accession>
<organism evidence="3 4">
    <name type="scientific">Allostreptomyces psammosilenae</name>
    <dbReference type="NCBI Taxonomy" id="1892865"/>
    <lineage>
        <taxon>Bacteria</taxon>
        <taxon>Bacillati</taxon>
        <taxon>Actinomycetota</taxon>
        <taxon>Actinomycetes</taxon>
        <taxon>Kitasatosporales</taxon>
        <taxon>Streptomycetaceae</taxon>
        <taxon>Allostreptomyces</taxon>
    </lineage>
</organism>
<dbReference type="Gene3D" id="2.120.10.30">
    <property type="entry name" value="TolB, C-terminal domain"/>
    <property type="match status" value="1"/>
</dbReference>
<dbReference type="PANTHER" id="PTHR43056">
    <property type="entry name" value="PEPTIDASE S9 PROLYL OLIGOPEPTIDASE"/>
    <property type="match status" value="1"/>
</dbReference>
<dbReference type="InterPro" id="IPR001375">
    <property type="entry name" value="Peptidase_S9_cat"/>
</dbReference>
<dbReference type="SUPFAM" id="SSF53474">
    <property type="entry name" value="alpha/beta-Hydrolases"/>
    <property type="match status" value="1"/>
</dbReference>
<keyword evidence="3" id="KW-0031">Aminopeptidase</keyword>
<feature type="region of interest" description="Disordered" evidence="1">
    <location>
        <begin position="368"/>
        <end position="440"/>
    </location>
</feature>
<dbReference type="RefSeq" id="WP_179813628.1">
    <property type="nucleotide sequence ID" value="NZ_JACBZD010000001.1"/>
</dbReference>
<dbReference type="Proteomes" id="UP000567795">
    <property type="component" value="Unassembled WGS sequence"/>
</dbReference>
<keyword evidence="4" id="KW-1185">Reference proteome</keyword>
<keyword evidence="3" id="KW-0645">Protease</keyword>
<feature type="domain" description="Peptidase S9 prolyl oligopeptidase catalytic" evidence="2">
    <location>
        <begin position="460"/>
        <end position="664"/>
    </location>
</feature>
<dbReference type="SUPFAM" id="SSF82171">
    <property type="entry name" value="DPP6 N-terminal domain-like"/>
    <property type="match status" value="1"/>
</dbReference>
<dbReference type="EMBL" id="JACBZD010000001">
    <property type="protein sequence ID" value="NYI04779.1"/>
    <property type="molecule type" value="Genomic_DNA"/>
</dbReference>
<dbReference type="InterPro" id="IPR050585">
    <property type="entry name" value="Xaa-Pro_dipeptidyl-ppase/CocE"/>
</dbReference>
<evidence type="ECO:0000313" key="4">
    <source>
        <dbReference type="Proteomes" id="UP000567795"/>
    </source>
</evidence>
<reference evidence="3 4" key="1">
    <citation type="submission" date="2020-07" db="EMBL/GenBank/DDBJ databases">
        <title>Sequencing the genomes of 1000 actinobacteria strains.</title>
        <authorList>
            <person name="Klenk H.-P."/>
        </authorList>
    </citation>
    <scope>NUCLEOTIDE SEQUENCE [LARGE SCALE GENOMIC DNA]</scope>
    <source>
        <strain evidence="3 4">DSM 42178</strain>
    </source>
</reference>
<name>A0A852ZQX1_9ACTN</name>
<dbReference type="GO" id="GO:0004177">
    <property type="term" value="F:aminopeptidase activity"/>
    <property type="evidence" value="ECO:0007669"/>
    <property type="project" value="UniProtKB-KW"/>
</dbReference>
<protein>
    <submittedName>
        <fullName evidence="3">Dipeptidyl aminopeptidase/acylaminoacyl peptidase</fullName>
    </submittedName>
</protein>
<dbReference type="Pfam" id="PF00326">
    <property type="entry name" value="Peptidase_S9"/>
    <property type="match status" value="1"/>
</dbReference>
<dbReference type="InterPro" id="IPR029058">
    <property type="entry name" value="AB_hydrolase_fold"/>
</dbReference>
<dbReference type="Gene3D" id="3.40.50.1820">
    <property type="entry name" value="alpha/beta hydrolase"/>
    <property type="match status" value="1"/>
</dbReference>
<dbReference type="PANTHER" id="PTHR43056:SF5">
    <property type="entry name" value="PEPTIDASE S9 PROLYL OLIGOPEPTIDASE CATALYTIC DOMAIN-CONTAINING PROTEIN"/>
    <property type="match status" value="1"/>
</dbReference>